<accession>A0A1G9DQL5</accession>
<organism evidence="2 3">
    <name type="scientific">Actinopolyspora mzabensis</name>
    <dbReference type="NCBI Taxonomy" id="995066"/>
    <lineage>
        <taxon>Bacteria</taxon>
        <taxon>Bacillati</taxon>
        <taxon>Actinomycetota</taxon>
        <taxon>Actinomycetes</taxon>
        <taxon>Actinopolysporales</taxon>
        <taxon>Actinopolysporaceae</taxon>
        <taxon>Actinopolyspora</taxon>
    </lineage>
</organism>
<dbReference type="Proteomes" id="UP000199213">
    <property type="component" value="Unassembled WGS sequence"/>
</dbReference>
<evidence type="ECO:0000313" key="2">
    <source>
        <dbReference type="EMBL" id="SDK66141.1"/>
    </source>
</evidence>
<proteinExistence type="predicted"/>
<dbReference type="EMBL" id="FNFM01000010">
    <property type="protein sequence ID" value="SDK66141.1"/>
    <property type="molecule type" value="Genomic_DNA"/>
</dbReference>
<dbReference type="InterPro" id="IPR000089">
    <property type="entry name" value="Biotin_lipoyl"/>
</dbReference>
<dbReference type="Gene3D" id="2.40.50.100">
    <property type="match status" value="1"/>
</dbReference>
<sequence>MTELLYCAEQPDARMPETAGGVLVRWLAADGSRVRAGQPLAEVRAEGRKDRVHSLATGTLHQQVRQGEALWPGFPVGLIE</sequence>
<name>A0A1G9DQL5_ACTMZ</name>
<dbReference type="RefSeq" id="WP_092630234.1">
    <property type="nucleotide sequence ID" value="NZ_FNFM01000010.1"/>
</dbReference>
<feature type="domain" description="Lipoyl-binding" evidence="1">
    <location>
        <begin position="19"/>
        <end position="68"/>
    </location>
</feature>
<reference evidence="3" key="1">
    <citation type="submission" date="2016-10" db="EMBL/GenBank/DDBJ databases">
        <authorList>
            <person name="Varghese N."/>
            <person name="Submissions S."/>
        </authorList>
    </citation>
    <scope>NUCLEOTIDE SEQUENCE [LARGE SCALE GENOMIC DNA]</scope>
    <source>
        <strain evidence="3">DSM 45460</strain>
    </source>
</reference>
<gene>
    <name evidence="2" type="ORF">SAMN04487820_110242</name>
</gene>
<evidence type="ECO:0000313" key="3">
    <source>
        <dbReference type="Proteomes" id="UP000199213"/>
    </source>
</evidence>
<dbReference type="OrthoDB" id="3693689at2"/>
<evidence type="ECO:0000259" key="1">
    <source>
        <dbReference type="Pfam" id="PF00364"/>
    </source>
</evidence>
<dbReference type="Pfam" id="PF00364">
    <property type="entry name" value="Biotin_lipoyl"/>
    <property type="match status" value="1"/>
</dbReference>
<dbReference type="InterPro" id="IPR011053">
    <property type="entry name" value="Single_hybrid_motif"/>
</dbReference>
<keyword evidence="3" id="KW-1185">Reference proteome</keyword>
<protein>
    <recommendedName>
        <fullName evidence="1">Lipoyl-binding domain-containing protein</fullName>
    </recommendedName>
</protein>
<dbReference type="AlphaFoldDB" id="A0A1G9DQL5"/>
<dbReference type="SUPFAM" id="SSF51230">
    <property type="entry name" value="Single hybrid motif"/>
    <property type="match status" value="1"/>
</dbReference>